<feature type="transmembrane region" description="Helical" evidence="6">
    <location>
        <begin position="416"/>
        <end position="436"/>
    </location>
</feature>
<dbReference type="PANTHER" id="PTHR42948">
    <property type="entry name" value="TRANSPORTER"/>
    <property type="match status" value="1"/>
</dbReference>
<feature type="transmembrane region" description="Helical" evidence="6">
    <location>
        <begin position="44"/>
        <end position="66"/>
    </location>
</feature>
<dbReference type="OrthoDB" id="9762833at2"/>
<dbReference type="PROSITE" id="PS50267">
    <property type="entry name" value="NA_NEUROTRAN_SYMP_3"/>
    <property type="match status" value="1"/>
</dbReference>
<feature type="transmembrane region" description="Helical" evidence="6">
    <location>
        <begin position="87"/>
        <end position="112"/>
    </location>
</feature>
<keyword evidence="4 6" id="KW-1133">Transmembrane helix</keyword>
<comment type="subcellular location">
    <subcellularLocation>
        <location evidence="1">Membrane</location>
        <topology evidence="1">Multi-pass membrane protein</topology>
    </subcellularLocation>
</comment>
<evidence type="ECO:0000256" key="6">
    <source>
        <dbReference type="SAM" id="Phobius"/>
    </source>
</evidence>
<dbReference type="InterPro" id="IPR047218">
    <property type="entry name" value="YocR/YhdH-like"/>
</dbReference>
<evidence type="ECO:0000313" key="7">
    <source>
        <dbReference type="EMBL" id="SNS00387.1"/>
    </source>
</evidence>
<accession>A0A239AXN5</accession>
<dbReference type="SUPFAM" id="SSF161070">
    <property type="entry name" value="SNF-like"/>
    <property type="match status" value="1"/>
</dbReference>
<feature type="transmembrane region" description="Helical" evidence="6">
    <location>
        <begin position="456"/>
        <end position="478"/>
    </location>
</feature>
<feature type="transmembrane region" description="Helical" evidence="6">
    <location>
        <begin position="375"/>
        <end position="395"/>
    </location>
</feature>
<feature type="transmembrane region" description="Helical" evidence="6">
    <location>
        <begin position="174"/>
        <end position="194"/>
    </location>
</feature>
<organism evidence="7 8">
    <name type="scientific">Anaerovirgula multivorans</name>
    <dbReference type="NCBI Taxonomy" id="312168"/>
    <lineage>
        <taxon>Bacteria</taxon>
        <taxon>Bacillati</taxon>
        <taxon>Bacillota</taxon>
        <taxon>Clostridia</taxon>
        <taxon>Peptostreptococcales</taxon>
        <taxon>Natronincolaceae</taxon>
        <taxon>Anaerovirgula</taxon>
    </lineage>
</organism>
<proteinExistence type="predicted"/>
<sequence length="494" mass="54631">MSKKQDEQWGSRLGFILAAMGMAVGTGNIWRFPRIVGSNDGGSFLIAYTIANLIWVVPLLMTEMGIGKTTRLGAIGSFRDFYGEKKTWLGGWITLVCAAITFYYAVVFAYALRYFVFALQGAIKPGFDSVELWEGFVGNPAQTIFFQAIAVILTGSVIYRGVKGGLEAVAKIAIPTLFACLIGSSIWALMQPGAAVGLKFLFVPNWQAFGTSKLWLNAFTQAAWSSGAGWAMMLTYANYFKKNEDIAVNSFMITFGDAVGAIIAAMAVLPTVFVLAATQAEAVEALSAGNIGLTFIYLAQLFPTIPGGNIIAIVFFLALSLSALTSIVPQTEVIVRNFINAGFDRKKATIIVCLGVFILGIPSAYSVDILNNQDWVWGIGLLASGLLFALAVYKYGVDRFRTEIINKSSDIYVGKWYNYCIIMFPMMLAIVVGWWLWQSITWHPTNWWNPLLVDSFGTVIFQLIITGIVFYMMNNWFIKWIKRPNEKFKNELKV</sequence>
<feature type="transmembrane region" description="Helical" evidence="6">
    <location>
        <begin position="348"/>
        <end position="369"/>
    </location>
</feature>
<dbReference type="InterPro" id="IPR000175">
    <property type="entry name" value="Na/ntran_symport"/>
</dbReference>
<feature type="transmembrane region" description="Helical" evidence="6">
    <location>
        <begin position="214"/>
        <end position="239"/>
    </location>
</feature>
<feature type="transmembrane region" description="Helical" evidence="6">
    <location>
        <begin position="251"/>
        <end position="277"/>
    </location>
</feature>
<dbReference type="InterPro" id="IPR037272">
    <property type="entry name" value="SNS_sf"/>
</dbReference>
<dbReference type="Pfam" id="PF00209">
    <property type="entry name" value="SNF"/>
    <property type="match status" value="2"/>
</dbReference>
<feature type="transmembrane region" description="Helical" evidence="6">
    <location>
        <begin position="144"/>
        <end position="162"/>
    </location>
</feature>
<dbReference type="NCBIfam" id="NF037979">
    <property type="entry name" value="Na_transp"/>
    <property type="match status" value="1"/>
</dbReference>
<keyword evidence="2" id="KW-0813">Transport</keyword>
<feature type="transmembrane region" description="Helical" evidence="6">
    <location>
        <begin position="12"/>
        <end position="32"/>
    </location>
</feature>
<dbReference type="CDD" id="cd10336">
    <property type="entry name" value="SLC6sbd_Tyt1-Like"/>
    <property type="match status" value="1"/>
</dbReference>
<evidence type="ECO:0000256" key="2">
    <source>
        <dbReference type="ARBA" id="ARBA00022448"/>
    </source>
</evidence>
<keyword evidence="8" id="KW-1185">Reference proteome</keyword>
<dbReference type="PRINTS" id="PR00176">
    <property type="entry name" value="NANEUSMPORT"/>
</dbReference>
<keyword evidence="3 6" id="KW-0812">Transmembrane</keyword>
<keyword evidence="5 6" id="KW-0472">Membrane</keyword>
<gene>
    <name evidence="7" type="ORF">SAMN05446037_1002338</name>
</gene>
<feature type="transmembrane region" description="Helical" evidence="6">
    <location>
        <begin position="310"/>
        <end position="328"/>
    </location>
</feature>
<dbReference type="EMBL" id="FZOJ01000002">
    <property type="protein sequence ID" value="SNS00387.1"/>
    <property type="molecule type" value="Genomic_DNA"/>
</dbReference>
<evidence type="ECO:0000256" key="1">
    <source>
        <dbReference type="ARBA" id="ARBA00004141"/>
    </source>
</evidence>
<evidence type="ECO:0000256" key="4">
    <source>
        <dbReference type="ARBA" id="ARBA00022989"/>
    </source>
</evidence>
<dbReference type="AlphaFoldDB" id="A0A239AXN5"/>
<name>A0A239AXN5_9FIRM</name>
<evidence type="ECO:0000313" key="8">
    <source>
        <dbReference type="Proteomes" id="UP000198304"/>
    </source>
</evidence>
<reference evidence="7 8" key="1">
    <citation type="submission" date="2017-06" db="EMBL/GenBank/DDBJ databases">
        <authorList>
            <person name="Kim H.J."/>
            <person name="Triplett B.A."/>
        </authorList>
    </citation>
    <scope>NUCLEOTIDE SEQUENCE [LARGE SCALE GENOMIC DNA]</scope>
    <source>
        <strain evidence="7 8">SCA</strain>
    </source>
</reference>
<protein>
    <submittedName>
        <fullName evidence="7">Neurotransmitter:Na+ symporter, NSS family</fullName>
    </submittedName>
</protein>
<dbReference type="PANTHER" id="PTHR42948:SF1">
    <property type="entry name" value="TRANSPORTER"/>
    <property type="match status" value="1"/>
</dbReference>
<evidence type="ECO:0000256" key="3">
    <source>
        <dbReference type="ARBA" id="ARBA00022692"/>
    </source>
</evidence>
<evidence type="ECO:0000256" key="5">
    <source>
        <dbReference type="ARBA" id="ARBA00023136"/>
    </source>
</evidence>
<dbReference type="Proteomes" id="UP000198304">
    <property type="component" value="Unassembled WGS sequence"/>
</dbReference>
<dbReference type="RefSeq" id="WP_089281504.1">
    <property type="nucleotide sequence ID" value="NZ_FZOJ01000002.1"/>
</dbReference>
<dbReference type="GO" id="GO:0016020">
    <property type="term" value="C:membrane"/>
    <property type="evidence" value="ECO:0007669"/>
    <property type="project" value="UniProtKB-SubCell"/>
</dbReference>